<proteinExistence type="inferred from homology"/>
<dbReference type="InterPro" id="IPR001182">
    <property type="entry name" value="FtsW/RodA"/>
</dbReference>
<feature type="transmembrane region" description="Helical" evidence="17">
    <location>
        <begin position="45"/>
        <end position="67"/>
    </location>
</feature>
<dbReference type="EC" id="2.4.99.28" evidence="14"/>
<comment type="catalytic activity">
    <reaction evidence="15">
        <text>[GlcNAc-(1-&gt;4)-Mur2Ac(oyl-L-Ala-gamma-D-Glu-L-Lys-D-Ala-D-Ala)](n)-di-trans,octa-cis-undecaprenyl diphosphate + beta-D-GlcNAc-(1-&gt;4)-Mur2Ac(oyl-L-Ala-gamma-D-Glu-L-Lys-D-Ala-D-Ala)-di-trans,octa-cis-undecaprenyl diphosphate = [GlcNAc-(1-&gt;4)-Mur2Ac(oyl-L-Ala-gamma-D-Glu-L-Lys-D-Ala-D-Ala)](n+1)-di-trans,octa-cis-undecaprenyl diphosphate + di-trans,octa-cis-undecaprenyl diphosphate + H(+)</text>
        <dbReference type="Rhea" id="RHEA:23708"/>
        <dbReference type="Rhea" id="RHEA-COMP:9602"/>
        <dbReference type="Rhea" id="RHEA-COMP:9603"/>
        <dbReference type="ChEBI" id="CHEBI:15378"/>
        <dbReference type="ChEBI" id="CHEBI:58405"/>
        <dbReference type="ChEBI" id="CHEBI:60033"/>
        <dbReference type="ChEBI" id="CHEBI:78435"/>
        <dbReference type="EC" id="2.4.99.28"/>
    </reaction>
</comment>
<dbReference type="Pfam" id="PF01098">
    <property type="entry name" value="FTSW_RODA_SPOVE"/>
    <property type="match status" value="1"/>
</dbReference>
<sequence length="398" mass="43451">MKKRFLLWDNPCIAVYALVGVLLLVGGINVFSASFVKAQGMFGDGLYFLLLYYVYALLGIVAIAIIRYFGYKFWLNKKLLYLALAVVLGMLIAVEFVGEVNNGAARWLKIGPLKLQPSEIAKPLLIMIAAKYLGNVMKRGERLSQRLGDCLCVIIPTLIIGFLVYKQPDMGTAAIIVALVMGLFVVAGLPMLWVTGMGILGVVGGGILAFSSEYRAHRFMVWLDPWLDAQGRGYQTIQSLKAIGSGGLTGTGWGHGAAKFAFLPESHTDFAFAIFCQENGLIGAFLLILVFCLLCAACCKIAFHTRDKVGFLLAVGVTFLIIGQAFSNMAMVCGLLPVIGVPLTFISYGGTSMVISMVAIGLLLSVYDEEERLQKLEAEPPEKRRSDLRVVHSGRWQR</sequence>
<feature type="transmembrane region" description="Helical" evidence="17">
    <location>
        <begin position="345"/>
        <end position="367"/>
    </location>
</feature>
<dbReference type="GO" id="GO:0008955">
    <property type="term" value="F:peptidoglycan glycosyltransferase activity"/>
    <property type="evidence" value="ECO:0007669"/>
    <property type="project" value="UniProtKB-EC"/>
</dbReference>
<organism evidence="18 19">
    <name type="scientific">Phascolarctobacterium succinatutens CAG:287</name>
    <dbReference type="NCBI Taxonomy" id="1263101"/>
    <lineage>
        <taxon>Bacteria</taxon>
        <taxon>Bacillati</taxon>
        <taxon>Bacillota</taxon>
        <taxon>Negativicutes</taxon>
        <taxon>Acidaminococcales</taxon>
        <taxon>Acidaminococcaceae</taxon>
        <taxon>Phascolarctobacterium</taxon>
    </lineage>
</organism>
<evidence type="ECO:0000256" key="4">
    <source>
        <dbReference type="ARBA" id="ARBA00022692"/>
    </source>
</evidence>
<evidence type="ECO:0000256" key="15">
    <source>
        <dbReference type="ARBA" id="ARBA00049902"/>
    </source>
</evidence>
<dbReference type="InterPro" id="IPR018365">
    <property type="entry name" value="Cell_cycle_FtsW-rel_CS"/>
</dbReference>
<feature type="transmembrane region" description="Helical" evidence="17">
    <location>
        <begin position="79"/>
        <end position="98"/>
    </location>
</feature>
<dbReference type="PANTHER" id="PTHR30474:SF2">
    <property type="entry name" value="PEPTIDOGLYCAN GLYCOSYLTRANSFERASE FTSW-RELATED"/>
    <property type="match status" value="1"/>
</dbReference>
<accession>R6Y2A4</accession>
<protein>
    <recommendedName>
        <fullName evidence="12">Probable peptidoglycan glycosyltransferase FtsW</fullName>
        <ecNumber evidence="14">2.4.99.28</ecNumber>
    </recommendedName>
    <alternativeName>
        <fullName evidence="13">Cell division protein FtsW</fullName>
    </alternativeName>
    <alternativeName>
        <fullName evidence="10">Cell wall polymerase</fullName>
    </alternativeName>
    <alternativeName>
        <fullName evidence="9">Peptidoglycan polymerase</fullName>
    </alternativeName>
</protein>
<evidence type="ECO:0000256" key="2">
    <source>
        <dbReference type="ARBA" id="ARBA00022676"/>
    </source>
</evidence>
<evidence type="ECO:0000256" key="14">
    <source>
        <dbReference type="ARBA" id="ARBA00044770"/>
    </source>
</evidence>
<reference evidence="18" key="1">
    <citation type="submission" date="2012-11" db="EMBL/GenBank/DDBJ databases">
        <title>Dependencies among metagenomic species, viruses, plasmids and units of genetic variation.</title>
        <authorList>
            <person name="Nielsen H.B."/>
            <person name="Almeida M."/>
            <person name="Juncker A.S."/>
            <person name="Rasmussen S."/>
            <person name="Li J."/>
            <person name="Sunagawa S."/>
            <person name="Plichta D."/>
            <person name="Gautier L."/>
            <person name="Le Chatelier E."/>
            <person name="Peletier E."/>
            <person name="Bonde I."/>
            <person name="Nielsen T."/>
            <person name="Manichanh C."/>
            <person name="Arumugam M."/>
            <person name="Batto J."/>
            <person name="Santos M.B.Q.D."/>
            <person name="Blom N."/>
            <person name="Borruel N."/>
            <person name="Burgdorf K.S."/>
            <person name="Boumezbeur F."/>
            <person name="Casellas F."/>
            <person name="Dore J."/>
            <person name="Guarner F."/>
            <person name="Hansen T."/>
            <person name="Hildebrand F."/>
            <person name="Kaas R.S."/>
            <person name="Kennedy S."/>
            <person name="Kristiansen K."/>
            <person name="Kultima J.R."/>
            <person name="Leonard P."/>
            <person name="Levenez F."/>
            <person name="Lund O."/>
            <person name="Moumen B."/>
            <person name="Le Paslier D."/>
            <person name="Pons N."/>
            <person name="Pedersen O."/>
            <person name="Prifti E."/>
            <person name="Qin J."/>
            <person name="Raes J."/>
            <person name="Tap J."/>
            <person name="Tims S."/>
            <person name="Ussery D.W."/>
            <person name="Yamada T."/>
            <person name="MetaHit consortium"/>
            <person name="Renault P."/>
            <person name="Sicheritz-Ponten T."/>
            <person name="Bork P."/>
            <person name="Wang J."/>
            <person name="Brunak S."/>
            <person name="Ehrlich S.D."/>
        </authorList>
    </citation>
    <scope>NUCLEOTIDE SEQUENCE [LARGE SCALE GENOMIC DNA]</scope>
</reference>
<evidence type="ECO:0000256" key="3">
    <source>
        <dbReference type="ARBA" id="ARBA00022679"/>
    </source>
</evidence>
<evidence type="ECO:0000256" key="11">
    <source>
        <dbReference type="ARBA" id="ARBA00038053"/>
    </source>
</evidence>
<evidence type="ECO:0000256" key="1">
    <source>
        <dbReference type="ARBA" id="ARBA00004141"/>
    </source>
</evidence>
<dbReference type="GO" id="GO:0051301">
    <property type="term" value="P:cell division"/>
    <property type="evidence" value="ECO:0007669"/>
    <property type="project" value="InterPro"/>
</dbReference>
<comment type="caution">
    <text evidence="18">The sequence shown here is derived from an EMBL/GenBank/DDBJ whole genome shotgun (WGS) entry which is preliminary data.</text>
</comment>
<evidence type="ECO:0000256" key="10">
    <source>
        <dbReference type="ARBA" id="ARBA00033270"/>
    </source>
</evidence>
<keyword evidence="6" id="KW-0573">Peptidoglycan synthesis</keyword>
<dbReference type="RefSeq" id="WP_021720152.1">
    <property type="nucleotide sequence ID" value="NZ_FR892793.1"/>
</dbReference>
<name>R6Y2A4_9FIRM</name>
<evidence type="ECO:0000313" key="19">
    <source>
        <dbReference type="Proteomes" id="UP000014937"/>
    </source>
</evidence>
<evidence type="ECO:0000256" key="16">
    <source>
        <dbReference type="ARBA" id="ARBA00049966"/>
    </source>
</evidence>
<keyword evidence="7 17" id="KW-1133">Transmembrane helix</keyword>
<comment type="subcellular location">
    <subcellularLocation>
        <location evidence="1">Membrane</location>
        <topology evidence="1">Multi-pass membrane protein</topology>
    </subcellularLocation>
</comment>
<comment type="similarity">
    <text evidence="11">Belongs to the SEDS family. FtsW subfamily.</text>
</comment>
<keyword evidence="4 17" id="KW-0812">Transmembrane</keyword>
<dbReference type="GO" id="GO:0015648">
    <property type="term" value="F:lipid-linked peptidoglycan transporter activity"/>
    <property type="evidence" value="ECO:0007669"/>
    <property type="project" value="TreeGrafter"/>
</dbReference>
<evidence type="ECO:0000256" key="7">
    <source>
        <dbReference type="ARBA" id="ARBA00022989"/>
    </source>
</evidence>
<keyword evidence="8 17" id="KW-0472">Membrane</keyword>
<evidence type="ECO:0000256" key="17">
    <source>
        <dbReference type="SAM" id="Phobius"/>
    </source>
</evidence>
<dbReference type="PANTHER" id="PTHR30474">
    <property type="entry name" value="CELL CYCLE PROTEIN"/>
    <property type="match status" value="1"/>
</dbReference>
<evidence type="ECO:0000256" key="9">
    <source>
        <dbReference type="ARBA" id="ARBA00032370"/>
    </source>
</evidence>
<keyword evidence="2" id="KW-0328">Glycosyltransferase</keyword>
<evidence type="ECO:0000256" key="12">
    <source>
        <dbReference type="ARBA" id="ARBA00041185"/>
    </source>
</evidence>
<evidence type="ECO:0000256" key="8">
    <source>
        <dbReference type="ARBA" id="ARBA00023136"/>
    </source>
</evidence>
<feature type="transmembrane region" description="Helical" evidence="17">
    <location>
        <begin position="281"/>
        <end position="303"/>
    </location>
</feature>
<dbReference type="Proteomes" id="UP000014937">
    <property type="component" value="Unassembled WGS sequence"/>
</dbReference>
<feature type="transmembrane region" description="Helical" evidence="17">
    <location>
        <begin position="146"/>
        <end position="165"/>
    </location>
</feature>
<evidence type="ECO:0000256" key="5">
    <source>
        <dbReference type="ARBA" id="ARBA00022960"/>
    </source>
</evidence>
<dbReference type="GO" id="GO:0032153">
    <property type="term" value="C:cell division site"/>
    <property type="evidence" value="ECO:0007669"/>
    <property type="project" value="TreeGrafter"/>
</dbReference>
<evidence type="ECO:0000256" key="13">
    <source>
        <dbReference type="ARBA" id="ARBA00041418"/>
    </source>
</evidence>
<keyword evidence="3" id="KW-0808">Transferase</keyword>
<evidence type="ECO:0000256" key="6">
    <source>
        <dbReference type="ARBA" id="ARBA00022984"/>
    </source>
</evidence>
<feature type="transmembrane region" description="Helical" evidence="17">
    <location>
        <begin position="310"/>
        <end position="339"/>
    </location>
</feature>
<dbReference type="AlphaFoldDB" id="R6Y2A4"/>
<evidence type="ECO:0000313" key="18">
    <source>
        <dbReference type="EMBL" id="CDD12557.1"/>
    </source>
</evidence>
<dbReference type="HOGENOM" id="CLU_029243_0_1_9"/>
<gene>
    <name evidence="18" type="ORF">BN587_01089</name>
</gene>
<dbReference type="PROSITE" id="PS00428">
    <property type="entry name" value="FTSW_RODA_SPOVE"/>
    <property type="match status" value="1"/>
</dbReference>
<comment type="function">
    <text evidence="16">Peptidoglycan polymerase that is essential for cell division.</text>
</comment>
<feature type="transmembrane region" description="Helical" evidence="17">
    <location>
        <begin position="12"/>
        <end position="33"/>
    </location>
</feature>
<dbReference type="GO" id="GO:0009252">
    <property type="term" value="P:peptidoglycan biosynthetic process"/>
    <property type="evidence" value="ECO:0007669"/>
    <property type="project" value="UniProtKB-KW"/>
</dbReference>
<keyword evidence="5" id="KW-0133">Cell shape</keyword>
<dbReference type="EMBL" id="CBGL010000129">
    <property type="protein sequence ID" value="CDD12557.1"/>
    <property type="molecule type" value="Genomic_DNA"/>
</dbReference>
<feature type="transmembrane region" description="Helical" evidence="17">
    <location>
        <begin position="171"/>
        <end position="192"/>
    </location>
</feature>
<dbReference type="GO" id="GO:0005886">
    <property type="term" value="C:plasma membrane"/>
    <property type="evidence" value="ECO:0007669"/>
    <property type="project" value="TreeGrafter"/>
</dbReference>
<dbReference type="GO" id="GO:0008360">
    <property type="term" value="P:regulation of cell shape"/>
    <property type="evidence" value="ECO:0007669"/>
    <property type="project" value="UniProtKB-KW"/>
</dbReference>